<dbReference type="PIRSF" id="PIRSF037839">
    <property type="entry name" value="Ribonuclease_H"/>
    <property type="match status" value="1"/>
</dbReference>
<evidence type="ECO:0000256" key="10">
    <source>
        <dbReference type="ARBA" id="ARBA00022842"/>
    </source>
</evidence>
<keyword evidence="11" id="KW-0963">Cytoplasm</keyword>
<keyword evidence="9 11" id="KW-0378">Hydrolase</keyword>
<evidence type="ECO:0000256" key="7">
    <source>
        <dbReference type="ARBA" id="ARBA00022723"/>
    </source>
</evidence>
<dbReference type="InterPro" id="IPR009027">
    <property type="entry name" value="Ribosomal_bL9/RNase_H1_N"/>
</dbReference>
<dbReference type="EC" id="3.1.26.4" evidence="4 11"/>
<reference evidence="14 15" key="1">
    <citation type="submission" date="2017-11" db="EMBL/GenBank/DDBJ databases">
        <title>Evolution of Phototrophy in the Chloroflexi Phylum Driven by Horizontal Gene Transfer.</title>
        <authorList>
            <person name="Ward L.M."/>
            <person name="Hemp J."/>
            <person name="Shih P.M."/>
            <person name="Mcglynn S.E."/>
            <person name="Fischer W."/>
        </authorList>
    </citation>
    <scope>NUCLEOTIDE SEQUENCE [LARGE SCALE GENOMIC DNA]</scope>
    <source>
        <strain evidence="14">JP3_7</strain>
    </source>
</reference>
<keyword evidence="7 11" id="KW-0479">Metal-binding</keyword>
<evidence type="ECO:0000256" key="9">
    <source>
        <dbReference type="ARBA" id="ARBA00022801"/>
    </source>
</evidence>
<evidence type="ECO:0000313" key="14">
    <source>
        <dbReference type="EMBL" id="PJF46752.1"/>
    </source>
</evidence>
<evidence type="ECO:0000256" key="6">
    <source>
        <dbReference type="ARBA" id="ARBA00022722"/>
    </source>
</evidence>
<dbReference type="InterPro" id="IPR011320">
    <property type="entry name" value="RNase_H1_N"/>
</dbReference>
<evidence type="ECO:0000313" key="15">
    <source>
        <dbReference type="Proteomes" id="UP000230790"/>
    </source>
</evidence>
<dbReference type="EMBL" id="PGTN01000099">
    <property type="protein sequence ID" value="PJF46752.1"/>
    <property type="molecule type" value="Genomic_DNA"/>
</dbReference>
<dbReference type="FunFam" id="3.40.970.10:FF:000002">
    <property type="entry name" value="Ribonuclease H"/>
    <property type="match status" value="1"/>
</dbReference>
<dbReference type="AlphaFoldDB" id="A0A2M8QAE3"/>
<proteinExistence type="inferred from homology"/>
<dbReference type="InterPro" id="IPR017290">
    <property type="entry name" value="RNase_H_bac"/>
</dbReference>
<dbReference type="Gene3D" id="3.30.420.10">
    <property type="entry name" value="Ribonuclease H-like superfamily/Ribonuclease H"/>
    <property type="match status" value="1"/>
</dbReference>
<dbReference type="InterPro" id="IPR037056">
    <property type="entry name" value="RNase_H1_N_sf"/>
</dbReference>
<feature type="binding site" evidence="12">
    <location>
        <position position="139"/>
    </location>
    <ligand>
        <name>Mg(2+)</name>
        <dbReference type="ChEBI" id="CHEBI:18420"/>
        <label>2</label>
    </ligand>
</feature>
<name>A0A2M8QAE3_9CHLR</name>
<evidence type="ECO:0000256" key="8">
    <source>
        <dbReference type="ARBA" id="ARBA00022759"/>
    </source>
</evidence>
<evidence type="ECO:0000256" key="5">
    <source>
        <dbReference type="ARBA" id="ARBA00017721"/>
    </source>
</evidence>
<comment type="catalytic activity">
    <reaction evidence="11">
        <text>Endonucleolytic cleavage to 5'-phosphomonoester.</text>
        <dbReference type="EC" id="3.1.26.4"/>
    </reaction>
</comment>
<comment type="cofactor">
    <cofactor evidence="1">
        <name>Mg(2+)</name>
        <dbReference type="ChEBI" id="CHEBI:18420"/>
    </cofactor>
</comment>
<dbReference type="SUPFAM" id="SSF53098">
    <property type="entry name" value="Ribonuclease H-like"/>
    <property type="match status" value="1"/>
</dbReference>
<evidence type="ECO:0000256" key="1">
    <source>
        <dbReference type="ARBA" id="ARBA00001946"/>
    </source>
</evidence>
<feature type="binding site" evidence="12">
    <location>
        <position position="116"/>
    </location>
    <ligand>
        <name>Mg(2+)</name>
        <dbReference type="ChEBI" id="CHEBI:18420"/>
        <label>2</label>
    </ligand>
</feature>
<evidence type="ECO:0000259" key="13">
    <source>
        <dbReference type="Pfam" id="PF01693"/>
    </source>
</evidence>
<dbReference type="InterPro" id="IPR036397">
    <property type="entry name" value="RNaseH_sf"/>
</dbReference>
<dbReference type="Gene3D" id="3.40.970.10">
    <property type="entry name" value="Ribonuclease H1, N-terminal domain"/>
    <property type="match status" value="1"/>
</dbReference>
<dbReference type="Pfam" id="PF01693">
    <property type="entry name" value="Cauli_VI"/>
    <property type="match status" value="1"/>
</dbReference>
<comment type="similarity">
    <text evidence="3 11">Belongs to the RNase H family.</text>
</comment>
<keyword evidence="10 11" id="KW-0460">Magnesium</keyword>
<dbReference type="GO" id="GO:0046872">
    <property type="term" value="F:metal ion binding"/>
    <property type="evidence" value="ECO:0007669"/>
    <property type="project" value="UniProtKB-KW"/>
</dbReference>
<protein>
    <recommendedName>
        <fullName evidence="5 11">Ribonuclease H</fullName>
        <ecNumber evidence="4 11">3.1.26.4</ecNumber>
    </recommendedName>
</protein>
<evidence type="ECO:0000256" key="11">
    <source>
        <dbReference type="PIRNR" id="PIRNR037839"/>
    </source>
</evidence>
<gene>
    <name evidence="14" type="ORF">CUN48_12175</name>
</gene>
<feature type="domain" description="Ribonuclease H1 N-terminal" evidence="13">
    <location>
        <begin position="3"/>
        <end position="45"/>
    </location>
</feature>
<evidence type="ECO:0000256" key="4">
    <source>
        <dbReference type="ARBA" id="ARBA00012180"/>
    </source>
</evidence>
<feature type="binding site" evidence="12">
    <location>
        <position position="199"/>
    </location>
    <ligand>
        <name>Mg(2+)</name>
        <dbReference type="ChEBI" id="CHEBI:18420"/>
        <label>1</label>
    </ligand>
</feature>
<comment type="function">
    <text evidence="2 11">Endonuclease that specifically degrades the RNA of RNA-DNA hybrids.</text>
</comment>
<organism evidence="14 15">
    <name type="scientific">Candidatus Thermofonsia Clade 3 bacterium</name>
    <dbReference type="NCBI Taxonomy" id="2364212"/>
    <lineage>
        <taxon>Bacteria</taxon>
        <taxon>Bacillati</taxon>
        <taxon>Chloroflexota</taxon>
        <taxon>Candidatus Thermofontia</taxon>
        <taxon>Candidatus Thermofonsia Clade 3</taxon>
    </lineage>
</organism>
<keyword evidence="12" id="KW-0464">Manganese</keyword>
<evidence type="ECO:0000256" key="3">
    <source>
        <dbReference type="ARBA" id="ARBA00005300"/>
    </source>
</evidence>
<keyword evidence="8 11" id="KW-0255">Endonuclease</keyword>
<comment type="subcellular location">
    <subcellularLocation>
        <location evidence="11">Cytoplasm</location>
    </subcellularLocation>
</comment>
<accession>A0A2M8QAE3</accession>
<feature type="binding site" evidence="12">
    <location>
        <position position="78"/>
    </location>
    <ligand>
        <name>Mg(2+)</name>
        <dbReference type="ChEBI" id="CHEBI:18420"/>
        <label>1</label>
    </ligand>
</feature>
<dbReference type="InterPro" id="IPR012337">
    <property type="entry name" value="RNaseH-like_sf"/>
</dbReference>
<sequence>MTKHYVVWRGRVPGVYDTWEEARVQVLGFPGARFKAYADRAQAEAAFAAGLGAAAEEAARSARLSCLPDKVRAGYAVDAAWDAQSKVMEYRGVAIATGQEIFRTGPFEDATNNVGEFLAVVQALAWLRERHSRAAVYTDSNNAILWVAQGRCRTTLTPTPRNAALRTRIAQAERWLDEHDYCNAVLKWRTEEWGENPADFGRK</sequence>
<dbReference type="GO" id="GO:0003676">
    <property type="term" value="F:nucleic acid binding"/>
    <property type="evidence" value="ECO:0007669"/>
    <property type="project" value="UniProtKB-UniRule"/>
</dbReference>
<evidence type="ECO:0000256" key="12">
    <source>
        <dbReference type="PIRSR" id="PIRSR037839-1"/>
    </source>
</evidence>
<dbReference type="SUPFAM" id="SSF55658">
    <property type="entry name" value="L9 N-domain-like"/>
    <property type="match status" value="1"/>
</dbReference>
<dbReference type="GO" id="GO:0004523">
    <property type="term" value="F:RNA-DNA hybrid ribonuclease activity"/>
    <property type="evidence" value="ECO:0007669"/>
    <property type="project" value="UniProtKB-UniRule"/>
</dbReference>
<dbReference type="GO" id="GO:0005737">
    <property type="term" value="C:cytoplasm"/>
    <property type="evidence" value="ECO:0007669"/>
    <property type="project" value="UniProtKB-SubCell"/>
</dbReference>
<keyword evidence="6 11" id="KW-0540">Nuclease</keyword>
<evidence type="ECO:0000256" key="2">
    <source>
        <dbReference type="ARBA" id="ARBA00004065"/>
    </source>
</evidence>
<comment type="caution">
    <text evidence="14">The sequence shown here is derived from an EMBL/GenBank/DDBJ whole genome shotgun (WGS) entry which is preliminary data.</text>
</comment>
<comment type="cofactor">
    <cofactor evidence="12">
        <name>Mn(2+)</name>
        <dbReference type="ChEBI" id="CHEBI:29035"/>
    </cofactor>
    <cofactor evidence="12">
        <name>Mg(2+)</name>
        <dbReference type="ChEBI" id="CHEBI:18420"/>
    </cofactor>
    <text evidence="12">Binds 2 metal ions per subunit. Manganese or magnesium.</text>
</comment>
<dbReference type="Proteomes" id="UP000230790">
    <property type="component" value="Unassembled WGS sequence"/>
</dbReference>